<reference evidence="4" key="1">
    <citation type="submission" date="2006-03" db="EMBL/GenBank/DDBJ databases">
        <title>Complete sequence of Rhodopseudomonas palustris BisB18.</title>
        <authorList>
            <consortium name="US DOE Joint Genome Institute"/>
            <person name="Copeland A."/>
            <person name="Lucas S."/>
            <person name="Lapidus A."/>
            <person name="Barry K."/>
            <person name="Detter J.C."/>
            <person name="Glavina del Rio T."/>
            <person name="Hammon N."/>
            <person name="Israni S."/>
            <person name="Dalin E."/>
            <person name="Tice H."/>
            <person name="Pitluck S."/>
            <person name="Chain P."/>
            <person name="Malfatti S."/>
            <person name="Shin M."/>
            <person name="Vergez L."/>
            <person name="Schmutz J."/>
            <person name="Larimer F."/>
            <person name="Land M."/>
            <person name="Hauser L."/>
            <person name="Pelletier D.A."/>
            <person name="Kyrpides N."/>
            <person name="Anderson I."/>
            <person name="Oda Y."/>
            <person name="Harwood C.S."/>
            <person name="Richardson P."/>
        </authorList>
    </citation>
    <scope>NUCLEOTIDE SEQUENCE [LARGE SCALE GENOMIC DNA]</scope>
    <source>
        <strain evidence="4">BisB18</strain>
    </source>
</reference>
<evidence type="ECO:0000313" key="4">
    <source>
        <dbReference type="EMBL" id="ABD87647.1"/>
    </source>
</evidence>
<sequence length="210" mass="22865">MVLRCHIARMGDIKTVCVYCGSGAGSNPRFIEAAIAFGRQLALNNVGLVYGGGSIGLMGAVAKAALDHGGTVTGIIPSFLTKKEHMLERVQELIVTDDMHERKRLMFERSDAFVALPGGIGTLEELVEQLTWQQLGRHKKPILIANIDGFWEPLLALLDHMRDTAFIRKNLSVELLQADAVERILPMLHAAAAATPAEAEAVVPEIAERF</sequence>
<dbReference type="HOGENOM" id="CLU_058336_4_0_5"/>
<dbReference type="GO" id="GO:0009691">
    <property type="term" value="P:cytokinin biosynthetic process"/>
    <property type="evidence" value="ECO:0007669"/>
    <property type="project" value="UniProtKB-UniRule"/>
</dbReference>
<protein>
    <recommendedName>
        <fullName evidence="3">Cytokinin riboside 5'-monophosphate phosphoribohydrolase</fullName>
        <ecNumber evidence="3">3.2.2.n1</ecNumber>
    </recommendedName>
</protein>
<dbReference type="EMBL" id="CP000301">
    <property type="protein sequence ID" value="ABD87647.1"/>
    <property type="molecule type" value="Genomic_DNA"/>
</dbReference>
<dbReference type="PANTHER" id="PTHR31223:SF70">
    <property type="entry name" value="LOG FAMILY PROTEIN YJL055W"/>
    <property type="match status" value="1"/>
</dbReference>
<dbReference type="InterPro" id="IPR005269">
    <property type="entry name" value="LOG"/>
</dbReference>
<dbReference type="STRING" id="316056.RPC_2093"/>
<name>Q216N9_RHOPB</name>
<dbReference type="Pfam" id="PF03641">
    <property type="entry name" value="Lysine_decarbox"/>
    <property type="match status" value="1"/>
</dbReference>
<evidence type="ECO:0000256" key="1">
    <source>
        <dbReference type="ARBA" id="ARBA00000274"/>
    </source>
</evidence>
<gene>
    <name evidence="4" type="ordered locus">RPC_2093</name>
</gene>
<dbReference type="KEGG" id="rpc:RPC_2093"/>
<dbReference type="NCBIfam" id="TIGR00730">
    <property type="entry name" value="Rossman fold protein, TIGR00730 family"/>
    <property type="match status" value="1"/>
</dbReference>
<comment type="catalytic activity">
    <reaction evidence="1">
        <text>AMP + H2O = D-ribose 5-phosphate + adenine</text>
        <dbReference type="Rhea" id="RHEA:20129"/>
        <dbReference type="ChEBI" id="CHEBI:15377"/>
        <dbReference type="ChEBI" id="CHEBI:16708"/>
        <dbReference type="ChEBI" id="CHEBI:78346"/>
        <dbReference type="ChEBI" id="CHEBI:456215"/>
        <dbReference type="EC" id="3.2.2.4"/>
    </reaction>
</comment>
<accession>Q216N9</accession>
<dbReference type="SUPFAM" id="SSF102405">
    <property type="entry name" value="MCP/YpsA-like"/>
    <property type="match status" value="1"/>
</dbReference>
<organism evidence="4">
    <name type="scientific">Rhodopseudomonas palustris (strain BisB18)</name>
    <dbReference type="NCBI Taxonomy" id="316056"/>
    <lineage>
        <taxon>Bacteria</taxon>
        <taxon>Pseudomonadati</taxon>
        <taxon>Pseudomonadota</taxon>
        <taxon>Alphaproteobacteria</taxon>
        <taxon>Hyphomicrobiales</taxon>
        <taxon>Nitrobacteraceae</taxon>
        <taxon>Rhodopseudomonas</taxon>
    </lineage>
</organism>
<keyword evidence="3" id="KW-0203">Cytokinin biosynthesis</keyword>
<dbReference type="Gene3D" id="3.40.50.450">
    <property type="match status" value="1"/>
</dbReference>
<dbReference type="GO" id="GO:0008714">
    <property type="term" value="F:AMP nucleosidase activity"/>
    <property type="evidence" value="ECO:0007669"/>
    <property type="project" value="UniProtKB-EC"/>
</dbReference>
<dbReference type="EC" id="3.2.2.n1" evidence="3"/>
<dbReference type="AlphaFoldDB" id="Q216N9"/>
<keyword evidence="3" id="KW-0378">Hydrolase</keyword>
<evidence type="ECO:0000256" key="2">
    <source>
        <dbReference type="ARBA" id="ARBA00006763"/>
    </source>
</evidence>
<proteinExistence type="inferred from homology"/>
<dbReference type="InterPro" id="IPR031100">
    <property type="entry name" value="LOG_fam"/>
</dbReference>
<comment type="similarity">
    <text evidence="2 3">Belongs to the LOG family.</text>
</comment>
<dbReference type="PANTHER" id="PTHR31223">
    <property type="entry name" value="LOG FAMILY PROTEIN YJL055W"/>
    <property type="match status" value="1"/>
</dbReference>
<evidence type="ECO:0000256" key="3">
    <source>
        <dbReference type="RuleBase" id="RU363015"/>
    </source>
</evidence>
<dbReference type="GO" id="GO:0005829">
    <property type="term" value="C:cytosol"/>
    <property type="evidence" value="ECO:0007669"/>
    <property type="project" value="TreeGrafter"/>
</dbReference>
<dbReference type="eggNOG" id="COG1611">
    <property type="taxonomic scope" value="Bacteria"/>
</dbReference>